<reference evidence="2 3" key="1">
    <citation type="submission" date="2015-12" db="EMBL/GenBank/DDBJ databases">
        <title>The genome of Folsomia candida.</title>
        <authorList>
            <person name="Faddeeva A."/>
            <person name="Derks M.F."/>
            <person name="Anvar Y."/>
            <person name="Smit S."/>
            <person name="Van Straalen N."/>
            <person name="Roelofs D."/>
        </authorList>
    </citation>
    <scope>NUCLEOTIDE SEQUENCE [LARGE SCALE GENOMIC DNA]</scope>
    <source>
        <strain evidence="2 3">VU population</strain>
        <tissue evidence="2">Whole body</tissue>
    </source>
</reference>
<name>A0A226EYT9_FOLCA</name>
<organism evidence="2 3">
    <name type="scientific">Folsomia candida</name>
    <name type="common">Springtail</name>
    <dbReference type="NCBI Taxonomy" id="158441"/>
    <lineage>
        <taxon>Eukaryota</taxon>
        <taxon>Metazoa</taxon>
        <taxon>Ecdysozoa</taxon>
        <taxon>Arthropoda</taxon>
        <taxon>Hexapoda</taxon>
        <taxon>Collembola</taxon>
        <taxon>Entomobryomorpha</taxon>
        <taxon>Isotomoidea</taxon>
        <taxon>Isotomidae</taxon>
        <taxon>Proisotominae</taxon>
        <taxon>Folsomia</taxon>
    </lineage>
</organism>
<dbReference type="InterPro" id="IPR008042">
    <property type="entry name" value="Retrotrans_Pao"/>
</dbReference>
<dbReference type="Proteomes" id="UP000198287">
    <property type="component" value="Unassembled WGS sequence"/>
</dbReference>
<dbReference type="InterPro" id="IPR043128">
    <property type="entry name" value="Rev_trsase/Diguanyl_cyclase"/>
</dbReference>
<dbReference type="Gene3D" id="3.30.70.270">
    <property type="match status" value="1"/>
</dbReference>
<accession>A0A226EYT9</accession>
<evidence type="ECO:0000313" key="3">
    <source>
        <dbReference type="Proteomes" id="UP000198287"/>
    </source>
</evidence>
<evidence type="ECO:0000313" key="2">
    <source>
        <dbReference type="EMBL" id="OXA62368.1"/>
    </source>
</evidence>
<proteinExistence type="predicted"/>
<dbReference type="InterPro" id="IPR043502">
    <property type="entry name" value="DNA/RNA_pol_sf"/>
</dbReference>
<comment type="caution">
    <text evidence="2">The sequence shown here is derived from an EMBL/GenBank/DDBJ whole genome shotgun (WGS) entry which is preliminary data.</text>
</comment>
<dbReference type="PANTHER" id="PTHR47331:SF5">
    <property type="entry name" value="RIBONUCLEASE H"/>
    <property type="match status" value="1"/>
</dbReference>
<dbReference type="InterPro" id="IPR000477">
    <property type="entry name" value="RT_dom"/>
</dbReference>
<dbReference type="PANTHER" id="PTHR47331">
    <property type="entry name" value="PHD-TYPE DOMAIN-CONTAINING PROTEIN"/>
    <property type="match status" value="1"/>
</dbReference>
<dbReference type="Gene3D" id="3.10.10.10">
    <property type="entry name" value="HIV Type 1 Reverse Transcriptase, subunit A, domain 1"/>
    <property type="match status" value="1"/>
</dbReference>
<protein>
    <submittedName>
        <fullName evidence="2">Gag-Pro-Pol polyprotein</fullName>
    </submittedName>
</protein>
<dbReference type="CDD" id="cd01644">
    <property type="entry name" value="RT_pepA17"/>
    <property type="match status" value="1"/>
</dbReference>
<dbReference type="GO" id="GO:0071897">
    <property type="term" value="P:DNA biosynthetic process"/>
    <property type="evidence" value="ECO:0007669"/>
    <property type="project" value="UniProtKB-ARBA"/>
</dbReference>
<gene>
    <name evidence="2" type="ORF">Fcan01_03517</name>
</gene>
<evidence type="ECO:0000259" key="1">
    <source>
        <dbReference type="Pfam" id="PF00078"/>
    </source>
</evidence>
<dbReference type="Pfam" id="PF00078">
    <property type="entry name" value="RVT_1"/>
    <property type="match status" value="1"/>
</dbReference>
<sequence>MPFQNVKPKLLIGSSHFDLIQHLKVVKRGPGEPIAVKSRLGWAVIMGEEEMRRSHSHSSYHLCSRERDENLHQMIKNSFSTEDFGVKIVGGNFRSKEDVRALDIMEATTVKSEDGIRFQTGLLWKHDEVKLPESKIMAFHRLRCQERKMDRDPGFADAYCRKIQEYLDKDYIVKVSKEEVINHYHHPRLWYLPHFGVFNPNKPVKLRLVFDAAAKSHGTSLNDNLCQGPDLNNSLVSVLMKFRQYKYAFAGDIKEMFHRVYIQEQDRISQRFLWRGRDRWSEPEVYEMKVMIFGAASSPTSAQFTKNKNANLHIDQYPEACHAITKKHYVDDYLDSTPSLEQAVKLVREVIEVQARAGFQVCNWVANSQEILNSIPEELRAPESKQLNIKDCLPEGRILGMWWNQDDDTFRFKFNFNKVPQEITEGTKRPTKRQVLKVVMSVFDPLGILGHLIVKAKILMQDIWRSDITWDDELPTTLDLKWSSWLQELKGITGVIIPRCYSYRIPKSAAVQLHVFCDASEKAFACVAFLRVEDEEQVDVNIIISKTRVAPLKVLSIPRLELQAAVMGVPVANMIKEELEIKITKTVFWSDSTTVLKWIRSDARNYKQFVSHRIGEILESTDVEDWNWIPTKLNAFSSVLRSILTTELINFIFGFSKTRVKTN</sequence>
<dbReference type="SUPFAM" id="SSF56672">
    <property type="entry name" value="DNA/RNA polymerases"/>
    <property type="match status" value="1"/>
</dbReference>
<dbReference type="EMBL" id="LNIX01000001">
    <property type="protein sequence ID" value="OXA62368.1"/>
    <property type="molecule type" value="Genomic_DNA"/>
</dbReference>
<dbReference type="STRING" id="158441.A0A226EYT9"/>
<dbReference type="AlphaFoldDB" id="A0A226EYT9"/>
<dbReference type="Pfam" id="PF05380">
    <property type="entry name" value="Peptidase_A17"/>
    <property type="match status" value="1"/>
</dbReference>
<dbReference type="OMA" id="CICTITI"/>
<feature type="domain" description="Reverse transcriptase" evidence="1">
    <location>
        <begin position="227"/>
        <end position="361"/>
    </location>
</feature>
<keyword evidence="3" id="KW-1185">Reference proteome</keyword>
<dbReference type="OrthoDB" id="6777577at2759"/>